<dbReference type="Pfam" id="PF04760">
    <property type="entry name" value="IF2_N"/>
    <property type="match status" value="1"/>
</dbReference>
<dbReference type="GO" id="GO:0003924">
    <property type="term" value="F:GTPase activity"/>
    <property type="evidence" value="ECO:0007669"/>
    <property type="project" value="UniProtKB-UniRule"/>
</dbReference>
<dbReference type="FunFam" id="2.40.30.10:FF:000008">
    <property type="entry name" value="Translation initiation factor IF-2"/>
    <property type="match status" value="1"/>
</dbReference>
<dbReference type="CDD" id="cd03702">
    <property type="entry name" value="IF2_mtIF2_II"/>
    <property type="match status" value="1"/>
</dbReference>
<dbReference type="Proteomes" id="UP000002020">
    <property type="component" value="Chromosome"/>
</dbReference>
<keyword evidence="12" id="KW-1185">Reference proteome</keyword>
<evidence type="ECO:0000256" key="3">
    <source>
        <dbReference type="ARBA" id="ARBA00022540"/>
    </source>
</evidence>
<evidence type="ECO:0000256" key="2">
    <source>
        <dbReference type="ARBA" id="ARBA00020675"/>
    </source>
</evidence>
<dbReference type="SUPFAM" id="SSF52156">
    <property type="entry name" value="Initiation factor IF2/eIF5b, domain 3"/>
    <property type="match status" value="1"/>
</dbReference>
<dbReference type="FunFam" id="2.40.30.10:FF:000054">
    <property type="entry name" value="Translation initiation factor IF-2"/>
    <property type="match status" value="1"/>
</dbReference>
<reference evidence="11 12" key="1">
    <citation type="journal article" date="2008" name="BMC Genomics">
        <title>The linear chromosome of the plant-pathogenic mycoplasma 'Candidatus Phytoplasma mali'.</title>
        <authorList>
            <person name="Kube M."/>
            <person name="Schneider B."/>
            <person name="Kuhl H."/>
            <person name="Dandekar T."/>
            <person name="Heitmann K."/>
            <person name="Migdoll A.M."/>
            <person name="Reinhardt R."/>
            <person name="Seemueller E."/>
        </authorList>
    </citation>
    <scope>NUCLEOTIDE SEQUENCE [LARGE SCALE GENOMIC DNA]</scope>
    <source>
        <strain evidence="11 12">AT</strain>
    </source>
</reference>
<dbReference type="InterPro" id="IPR006847">
    <property type="entry name" value="IF2_N"/>
</dbReference>
<comment type="similarity">
    <text evidence="1 8 9">Belongs to the TRAFAC class translation factor GTPase superfamily. Classic translation factor GTPase family. IF-2 subfamily.</text>
</comment>
<dbReference type="InterPro" id="IPR005225">
    <property type="entry name" value="Small_GTP-bd"/>
</dbReference>
<evidence type="ECO:0000256" key="4">
    <source>
        <dbReference type="ARBA" id="ARBA00022741"/>
    </source>
</evidence>
<dbReference type="Gene3D" id="2.40.30.10">
    <property type="entry name" value="Translation factors"/>
    <property type="match status" value="2"/>
</dbReference>
<dbReference type="CDD" id="cd03692">
    <property type="entry name" value="mtIF2_IVc"/>
    <property type="match status" value="1"/>
</dbReference>
<accession>B3QZW5</accession>
<keyword evidence="6 8" id="KW-0342">GTP-binding</keyword>
<evidence type="ECO:0000256" key="6">
    <source>
        <dbReference type="ARBA" id="ARBA00023134"/>
    </source>
</evidence>
<dbReference type="STRING" id="37692.ATP_00315"/>
<evidence type="ECO:0000313" key="12">
    <source>
        <dbReference type="Proteomes" id="UP000002020"/>
    </source>
</evidence>
<dbReference type="InterPro" id="IPR044145">
    <property type="entry name" value="IF2_II"/>
</dbReference>
<dbReference type="AlphaFoldDB" id="B3QZW5"/>
<dbReference type="PANTHER" id="PTHR43381:SF5">
    <property type="entry name" value="TR-TYPE G DOMAIN-CONTAINING PROTEIN"/>
    <property type="match status" value="1"/>
</dbReference>
<protein>
    <recommendedName>
        <fullName evidence="2 8">Translation initiation factor IF-2</fullName>
    </recommendedName>
</protein>
<dbReference type="EMBL" id="CU469464">
    <property type="protein sequence ID" value="CAP18502.1"/>
    <property type="molecule type" value="Genomic_DNA"/>
</dbReference>
<dbReference type="NCBIfam" id="TIGR00487">
    <property type="entry name" value="IF-2"/>
    <property type="match status" value="1"/>
</dbReference>
<sequence length="620" mass="69770">MILIKKHFIYERIKLVKKIIPQSKNKTKNDDSNVKKQKIKKSYVFNSKHNIQEIAKIFGISSAILIKQLLKIGIIVNINDTLDKNIIELLGTEFNVEIIFENSDNLKKIIMKKKNIPKLEKRPPIITIMGHVNHGKTTLLDTIRKTRIVDKEFGGITQHIGAYQTNYKGNLITFIDTPGHEIFNQMRARGVQFTDICILILAVDDGVKPQTIEALQHAQAAKVPIIVALNKIDKTNRINLEPIMSELSNYDLLPEIWGGKTPYVEISALKNKGIDQLLELILLISEIENYQTEIKIPAEGHVLESNLAISKGPIATFIIKKGTLKVGDIVVVGQTYGKIRSIENDLKQKLKIALPSQPIKVSGLKEVVLAGDFFMVVKDEVTAKKIVNQKKEQYKKNLESENKISGLENFLSNLDTAETKYLNIILKTDFQGSLEAIKSILEKISLSDVKIKFIKMGVGDISESDINLGQLNSSLIIGFNVNSNVFVRSLAKNKGIKINLYNVIYRIYEDVEKIMKSLLKTSLEEKVIGQAEVRKIFNISTIGTIAGCYVISGMITNDSLLRVIRNKKIIHQGKIISLKHLKDNIPNSKKGHECGILVENFSNFEINDIIEAYKLEKAEN</sequence>
<evidence type="ECO:0000256" key="7">
    <source>
        <dbReference type="ARBA" id="ARBA00025162"/>
    </source>
</evidence>
<dbReference type="CDD" id="cd01887">
    <property type="entry name" value="IF2_eIF5B"/>
    <property type="match status" value="1"/>
</dbReference>
<dbReference type="Gene3D" id="3.40.50.10050">
    <property type="entry name" value="Translation initiation factor IF- 2, domain 3"/>
    <property type="match status" value="1"/>
</dbReference>
<dbReference type="HOGENOM" id="CLU_006301_5_1_14"/>
<evidence type="ECO:0000313" key="11">
    <source>
        <dbReference type="EMBL" id="CAP18502.1"/>
    </source>
</evidence>
<dbReference type="SUPFAM" id="SSF52540">
    <property type="entry name" value="P-loop containing nucleoside triphosphate hydrolases"/>
    <property type="match status" value="1"/>
</dbReference>
<dbReference type="GO" id="GO:0005829">
    <property type="term" value="C:cytosol"/>
    <property type="evidence" value="ECO:0007669"/>
    <property type="project" value="TreeGrafter"/>
</dbReference>
<evidence type="ECO:0000256" key="1">
    <source>
        <dbReference type="ARBA" id="ARBA00007733"/>
    </source>
</evidence>
<comment type="subcellular location">
    <subcellularLocation>
        <location evidence="8">Cytoplasm</location>
    </subcellularLocation>
</comment>
<dbReference type="NCBIfam" id="TIGR00231">
    <property type="entry name" value="small_GTP"/>
    <property type="match status" value="1"/>
</dbReference>
<dbReference type="SUPFAM" id="SSF50447">
    <property type="entry name" value="Translation proteins"/>
    <property type="match status" value="2"/>
</dbReference>
<comment type="caution">
    <text evidence="8">Lacks conserved residue(s) required for the propagation of feature annotation.</text>
</comment>
<dbReference type="InterPro" id="IPR000178">
    <property type="entry name" value="TF_IF2_bacterial-like"/>
</dbReference>
<comment type="function">
    <text evidence="7 8 9">One of the essential components for the initiation of protein synthesis. Protects formylmethionyl-tRNA from spontaneous hydrolysis and promotes its binding to the 30S ribosomal subunits. Also involved in the hydrolysis of GTP during the formation of the 70S ribosomal complex.</text>
</comment>
<dbReference type="PROSITE" id="PS51722">
    <property type="entry name" value="G_TR_2"/>
    <property type="match status" value="1"/>
</dbReference>
<dbReference type="GO" id="GO:0005525">
    <property type="term" value="F:GTP binding"/>
    <property type="evidence" value="ECO:0007669"/>
    <property type="project" value="UniProtKB-KW"/>
</dbReference>
<dbReference type="Gene3D" id="3.40.50.300">
    <property type="entry name" value="P-loop containing nucleotide triphosphate hydrolases"/>
    <property type="match status" value="1"/>
</dbReference>
<keyword evidence="3 8" id="KW-0396">Initiation factor</keyword>
<dbReference type="HAMAP" id="MF_00100_B">
    <property type="entry name" value="IF_2_B"/>
    <property type="match status" value="1"/>
</dbReference>
<evidence type="ECO:0000259" key="10">
    <source>
        <dbReference type="PROSITE" id="PS51722"/>
    </source>
</evidence>
<dbReference type="InterPro" id="IPR023115">
    <property type="entry name" value="TIF_IF2_dom3"/>
</dbReference>
<evidence type="ECO:0000256" key="9">
    <source>
        <dbReference type="RuleBase" id="RU000644"/>
    </source>
</evidence>
<dbReference type="FunFam" id="3.40.50.300:FF:000019">
    <property type="entry name" value="Translation initiation factor IF-2"/>
    <property type="match status" value="1"/>
</dbReference>
<dbReference type="Pfam" id="PF00009">
    <property type="entry name" value="GTP_EFTU"/>
    <property type="match status" value="1"/>
</dbReference>
<feature type="domain" description="Tr-type G" evidence="10">
    <location>
        <begin position="121"/>
        <end position="290"/>
    </location>
</feature>
<dbReference type="Pfam" id="PF22042">
    <property type="entry name" value="EF-G_D2"/>
    <property type="match status" value="1"/>
</dbReference>
<name>B3QZW5_PHYMT</name>
<gene>
    <name evidence="8 11" type="primary">infB</name>
    <name evidence="11" type="ordered locus">ATP_00315</name>
</gene>
<keyword evidence="4 8" id="KW-0547">Nucleotide-binding</keyword>
<feature type="binding site" evidence="8">
    <location>
        <begin position="176"/>
        <end position="180"/>
    </location>
    <ligand>
        <name>GTP</name>
        <dbReference type="ChEBI" id="CHEBI:37565"/>
    </ligand>
</feature>
<evidence type="ECO:0000256" key="5">
    <source>
        <dbReference type="ARBA" id="ARBA00022917"/>
    </source>
</evidence>
<dbReference type="KEGG" id="pml:ATP_00315"/>
<evidence type="ECO:0000256" key="8">
    <source>
        <dbReference type="HAMAP-Rule" id="MF_00100"/>
    </source>
</evidence>
<dbReference type="GO" id="GO:0003743">
    <property type="term" value="F:translation initiation factor activity"/>
    <property type="evidence" value="ECO:0007669"/>
    <property type="project" value="UniProtKB-UniRule"/>
</dbReference>
<keyword evidence="8" id="KW-0963">Cytoplasm</keyword>
<dbReference type="InterPro" id="IPR000795">
    <property type="entry name" value="T_Tr_GTP-bd_dom"/>
</dbReference>
<organism evidence="11 12">
    <name type="scientific">Phytoplasma mali (strain AT)</name>
    <dbReference type="NCBI Taxonomy" id="482235"/>
    <lineage>
        <taxon>Bacteria</taxon>
        <taxon>Bacillati</taxon>
        <taxon>Mycoplasmatota</taxon>
        <taxon>Mollicutes</taxon>
        <taxon>Acholeplasmatales</taxon>
        <taxon>Acholeplasmataceae</taxon>
        <taxon>Candidatus Phytoplasma</taxon>
        <taxon>16SrX (Apple proliferation group)</taxon>
    </lineage>
</organism>
<dbReference type="PANTHER" id="PTHR43381">
    <property type="entry name" value="TRANSLATION INITIATION FACTOR IF-2-RELATED"/>
    <property type="match status" value="1"/>
</dbReference>
<proteinExistence type="inferred from homology"/>
<dbReference type="InterPro" id="IPR053905">
    <property type="entry name" value="EF-G-like_DII"/>
</dbReference>
<dbReference type="InterPro" id="IPR009000">
    <property type="entry name" value="Transl_B-barrel_sf"/>
</dbReference>
<feature type="binding site" evidence="8">
    <location>
        <begin position="230"/>
        <end position="233"/>
    </location>
    <ligand>
        <name>GTP</name>
        <dbReference type="ChEBI" id="CHEBI:37565"/>
    </ligand>
</feature>
<dbReference type="InterPro" id="IPR027417">
    <property type="entry name" value="P-loop_NTPase"/>
</dbReference>
<dbReference type="InterPro" id="IPR036925">
    <property type="entry name" value="TIF_IF2_dom3_sf"/>
</dbReference>
<dbReference type="FunFam" id="3.40.50.10050:FF:000001">
    <property type="entry name" value="Translation initiation factor IF-2"/>
    <property type="match status" value="1"/>
</dbReference>
<dbReference type="InterPro" id="IPR015760">
    <property type="entry name" value="TIF_IF2"/>
</dbReference>
<dbReference type="eggNOG" id="COG0532">
    <property type="taxonomic scope" value="Bacteria"/>
</dbReference>
<dbReference type="Pfam" id="PF11987">
    <property type="entry name" value="IF-2"/>
    <property type="match status" value="1"/>
</dbReference>
<keyword evidence="5 8" id="KW-0648">Protein biosynthesis</keyword>